<dbReference type="EMBL" id="NIQC01000012">
    <property type="protein sequence ID" value="OWZ83779.1"/>
    <property type="molecule type" value="Genomic_DNA"/>
</dbReference>
<dbReference type="PROSITE" id="PS00765">
    <property type="entry name" value="P_GLUCOSE_ISOMERASE_1"/>
    <property type="match status" value="1"/>
</dbReference>
<dbReference type="CDD" id="cd05016">
    <property type="entry name" value="SIS_PGI_2"/>
    <property type="match status" value="1"/>
</dbReference>
<accession>A0A226C010</accession>
<gene>
    <name evidence="8" type="primary">pgi</name>
    <name evidence="10" type="ORF">CDO51_06710</name>
</gene>
<evidence type="ECO:0000256" key="1">
    <source>
        <dbReference type="ARBA" id="ARBA00004926"/>
    </source>
</evidence>
<dbReference type="PROSITE" id="PS51463">
    <property type="entry name" value="P_GLUCOSE_ISOMERASE_3"/>
    <property type="match status" value="1"/>
</dbReference>
<proteinExistence type="inferred from homology"/>
<dbReference type="UniPathway" id="UPA00138"/>
<keyword evidence="3 8" id="KW-0312">Gluconeogenesis</keyword>
<dbReference type="InterPro" id="IPR001672">
    <property type="entry name" value="G6P_Isomerase"/>
</dbReference>
<evidence type="ECO:0000256" key="3">
    <source>
        <dbReference type="ARBA" id="ARBA00022432"/>
    </source>
</evidence>
<dbReference type="GO" id="GO:0006094">
    <property type="term" value="P:gluconeogenesis"/>
    <property type="evidence" value="ECO:0007669"/>
    <property type="project" value="UniProtKB-UniRule"/>
</dbReference>
<comment type="pathway">
    <text evidence="8">Carbohydrate biosynthesis; gluconeogenesis.</text>
</comment>
<dbReference type="PANTHER" id="PTHR11469:SF1">
    <property type="entry name" value="GLUCOSE-6-PHOSPHATE ISOMERASE"/>
    <property type="match status" value="1"/>
</dbReference>
<keyword evidence="6 8" id="KW-0413">Isomerase</keyword>
<dbReference type="HAMAP" id="MF_00473">
    <property type="entry name" value="G6P_isomerase"/>
    <property type="match status" value="1"/>
</dbReference>
<sequence>MKLREENQDRISLNTDYCNDFIKEHELEFYHEQINTVHELLHEQRGPGNRALGWLELPIRSNEQELNKIKKLAEKVRTKADVFIVIGVGGSYLGARAVIDFLRQDNNSPEILYLGHHISPRYIKEIMASLEGKEVFVNVISKSGGTLEPSLAFRTVRSYMEKHYGEDGAKERIIATTDASKGKLKTLANKKGYETLVIPDDVGGRYSILTPVGLLPIAVSGICIDTMLEGAKDAYALYSEPDLHKNPCYKYAVIRNLLYNKGKIIEQLVTYDAFAGNLTEWWKQLFGESEGKEGKGIFPTRADFTTDLHSLGQYIQEGRRHLFSTTIWWETKDDLTLPELEGNEDDDGLKYLEGKSFHEINRQAFLGTISAHTEGLVPNMVIEIPDTSPYYLGMLIYFFEKACAISGYILGVNPFDQPGVEAYKKNVQKRLKQINFY</sequence>
<dbReference type="NCBIfam" id="NF010697">
    <property type="entry name" value="PRK14097.1"/>
    <property type="match status" value="1"/>
</dbReference>
<dbReference type="FunFam" id="3.40.50.10490:FF:000016">
    <property type="entry name" value="Glucose-6-phosphate isomerase"/>
    <property type="match status" value="1"/>
</dbReference>
<keyword evidence="5 8" id="KW-0324">Glycolysis</keyword>
<feature type="active site" description="Proton donor" evidence="8">
    <location>
        <position position="288"/>
    </location>
</feature>
<dbReference type="PRINTS" id="PR00662">
    <property type="entry name" value="G6PISOMERASE"/>
</dbReference>
<comment type="caution">
    <text evidence="10">The sequence shown here is derived from an EMBL/GenBank/DDBJ whole genome shotgun (WGS) entry which is preliminary data.</text>
</comment>
<dbReference type="GO" id="GO:0005829">
    <property type="term" value="C:cytosol"/>
    <property type="evidence" value="ECO:0007669"/>
    <property type="project" value="TreeGrafter"/>
</dbReference>
<dbReference type="GO" id="GO:0051156">
    <property type="term" value="P:glucose 6-phosphate metabolic process"/>
    <property type="evidence" value="ECO:0007669"/>
    <property type="project" value="TreeGrafter"/>
</dbReference>
<comment type="subcellular location">
    <subcellularLocation>
        <location evidence="8">Cytoplasm</location>
    </subcellularLocation>
</comment>
<dbReference type="AlphaFoldDB" id="A0A226C010"/>
<evidence type="ECO:0000256" key="2">
    <source>
        <dbReference type="ARBA" id="ARBA00006604"/>
    </source>
</evidence>
<comment type="similarity">
    <text evidence="2 8 9">Belongs to the GPI family.</text>
</comment>
<dbReference type="EC" id="5.3.1.9" evidence="8"/>
<keyword evidence="11" id="KW-1185">Reference proteome</keyword>
<dbReference type="OrthoDB" id="140919at2"/>
<comment type="function">
    <text evidence="8">Catalyzes the reversible isomerization of glucose-6-phosphate to fructose-6-phosphate.</text>
</comment>
<dbReference type="Gene3D" id="3.40.50.10490">
    <property type="entry name" value="Glucose-6-phosphate isomerase like protein, domain 1"/>
    <property type="match status" value="2"/>
</dbReference>
<evidence type="ECO:0000256" key="4">
    <source>
        <dbReference type="ARBA" id="ARBA00022490"/>
    </source>
</evidence>
<evidence type="ECO:0000256" key="7">
    <source>
        <dbReference type="ARBA" id="ARBA00029321"/>
    </source>
</evidence>
<dbReference type="CDD" id="cd05015">
    <property type="entry name" value="SIS_PGI_1"/>
    <property type="match status" value="1"/>
</dbReference>
<feature type="active site" evidence="8">
    <location>
        <position position="424"/>
    </location>
</feature>
<comment type="catalytic activity">
    <reaction evidence="7 8 9">
        <text>alpha-D-glucose 6-phosphate = beta-D-fructose 6-phosphate</text>
        <dbReference type="Rhea" id="RHEA:11816"/>
        <dbReference type="ChEBI" id="CHEBI:57634"/>
        <dbReference type="ChEBI" id="CHEBI:58225"/>
        <dbReference type="EC" id="5.3.1.9"/>
    </reaction>
</comment>
<dbReference type="GO" id="GO:0004347">
    <property type="term" value="F:glucose-6-phosphate isomerase activity"/>
    <property type="evidence" value="ECO:0007669"/>
    <property type="project" value="UniProtKB-UniRule"/>
</dbReference>
<dbReference type="RefSeq" id="WP_089023529.1">
    <property type="nucleotide sequence ID" value="NZ_NIQC01000012.1"/>
</dbReference>
<evidence type="ECO:0000313" key="11">
    <source>
        <dbReference type="Proteomes" id="UP000214588"/>
    </source>
</evidence>
<dbReference type="SUPFAM" id="SSF53697">
    <property type="entry name" value="SIS domain"/>
    <property type="match status" value="1"/>
</dbReference>
<comment type="pathway">
    <text evidence="1 8 9">Carbohydrate degradation; glycolysis; D-glyceraldehyde 3-phosphate and glycerone phosphate from D-glucose: step 2/4.</text>
</comment>
<evidence type="ECO:0000256" key="9">
    <source>
        <dbReference type="RuleBase" id="RU000612"/>
    </source>
</evidence>
<dbReference type="InterPro" id="IPR035476">
    <property type="entry name" value="SIS_PGI_1"/>
</dbReference>
<evidence type="ECO:0000256" key="6">
    <source>
        <dbReference type="ARBA" id="ARBA00023235"/>
    </source>
</evidence>
<dbReference type="InterPro" id="IPR046348">
    <property type="entry name" value="SIS_dom_sf"/>
</dbReference>
<dbReference type="GO" id="GO:0006096">
    <property type="term" value="P:glycolytic process"/>
    <property type="evidence" value="ECO:0007669"/>
    <property type="project" value="UniProtKB-UniRule"/>
</dbReference>
<evidence type="ECO:0000313" key="10">
    <source>
        <dbReference type="EMBL" id="OWZ83779.1"/>
    </source>
</evidence>
<dbReference type="InterPro" id="IPR018189">
    <property type="entry name" value="Phosphoglucose_isomerase_CS"/>
</dbReference>
<keyword evidence="4 8" id="KW-0963">Cytoplasm</keyword>
<dbReference type="GO" id="GO:0048029">
    <property type="term" value="F:monosaccharide binding"/>
    <property type="evidence" value="ECO:0007669"/>
    <property type="project" value="TreeGrafter"/>
</dbReference>
<dbReference type="PANTHER" id="PTHR11469">
    <property type="entry name" value="GLUCOSE-6-PHOSPHATE ISOMERASE"/>
    <property type="match status" value="1"/>
</dbReference>
<dbReference type="FunFam" id="3.40.50.10490:FF:000015">
    <property type="entry name" value="Glucose-6-phosphate isomerase"/>
    <property type="match status" value="1"/>
</dbReference>
<dbReference type="Proteomes" id="UP000214588">
    <property type="component" value="Unassembled WGS sequence"/>
</dbReference>
<dbReference type="UniPathway" id="UPA00109">
    <property type="reaction ID" value="UER00181"/>
</dbReference>
<name>A0A226C010_9FIRM</name>
<evidence type="ECO:0000256" key="5">
    <source>
        <dbReference type="ARBA" id="ARBA00023152"/>
    </source>
</evidence>
<dbReference type="InterPro" id="IPR035482">
    <property type="entry name" value="SIS_PGI_2"/>
</dbReference>
<evidence type="ECO:0000256" key="8">
    <source>
        <dbReference type="HAMAP-Rule" id="MF_00473"/>
    </source>
</evidence>
<comment type="caution">
    <text evidence="8">Lacks conserved residue(s) required for the propagation of feature annotation.</text>
</comment>
<dbReference type="GO" id="GO:0097367">
    <property type="term" value="F:carbohydrate derivative binding"/>
    <property type="evidence" value="ECO:0007669"/>
    <property type="project" value="InterPro"/>
</dbReference>
<protein>
    <recommendedName>
        <fullName evidence="8">Glucose-6-phosphate isomerase</fullName>
        <shortName evidence="8">GPI</shortName>
        <ecNumber evidence="8">5.3.1.9</ecNumber>
    </recommendedName>
    <alternativeName>
        <fullName evidence="8">Phosphoglucose isomerase</fullName>
        <shortName evidence="8">PGI</shortName>
    </alternativeName>
    <alternativeName>
        <fullName evidence="8">Phosphohexose isomerase</fullName>
        <shortName evidence="8">PHI</shortName>
    </alternativeName>
</protein>
<dbReference type="Pfam" id="PF00342">
    <property type="entry name" value="PGI"/>
    <property type="match status" value="2"/>
</dbReference>
<dbReference type="PROSITE" id="PS00174">
    <property type="entry name" value="P_GLUCOSE_ISOMERASE_2"/>
    <property type="match status" value="1"/>
</dbReference>
<organism evidence="10 11">
    <name type="scientific">Natranaerobius trueperi</name>
    <dbReference type="NCBI Taxonomy" id="759412"/>
    <lineage>
        <taxon>Bacteria</taxon>
        <taxon>Bacillati</taxon>
        <taxon>Bacillota</taxon>
        <taxon>Clostridia</taxon>
        <taxon>Natranaerobiales</taxon>
        <taxon>Natranaerobiaceae</taxon>
        <taxon>Natranaerobius</taxon>
    </lineage>
</organism>
<reference evidence="10 11" key="1">
    <citation type="submission" date="2017-06" db="EMBL/GenBank/DDBJ databases">
        <title>Draft Genome Sequence of Natranaerobius trueperi halophilic, alkalithermophilic bacteria from soda lakes.</title>
        <authorList>
            <person name="Zhao B."/>
        </authorList>
    </citation>
    <scope>NUCLEOTIDE SEQUENCE [LARGE SCALE GENOMIC DNA]</scope>
    <source>
        <strain evidence="10 11">DSM 18760</strain>
    </source>
</reference>